<keyword evidence="3" id="KW-1185">Reference proteome</keyword>
<feature type="transmembrane region" description="Helical" evidence="1">
    <location>
        <begin position="146"/>
        <end position="168"/>
    </location>
</feature>
<keyword evidence="1" id="KW-1133">Transmembrane helix</keyword>
<evidence type="ECO:0000313" key="3">
    <source>
        <dbReference type="Proteomes" id="UP000319894"/>
    </source>
</evidence>
<proteinExistence type="predicted"/>
<protein>
    <submittedName>
        <fullName evidence="2">Uncharacterized protein</fullName>
    </submittedName>
</protein>
<feature type="transmembrane region" description="Helical" evidence="1">
    <location>
        <begin position="75"/>
        <end position="98"/>
    </location>
</feature>
<dbReference type="Pfam" id="PF20587">
    <property type="entry name" value="DUF6789"/>
    <property type="match status" value="1"/>
</dbReference>
<dbReference type="Proteomes" id="UP000319894">
    <property type="component" value="Unassembled WGS sequence"/>
</dbReference>
<name>A0A554NEK2_9EURY</name>
<dbReference type="InParanoid" id="A0A554NEK2"/>
<dbReference type="OrthoDB" id="342717at2157"/>
<accession>A0A554NEK2</accession>
<sequence>MAQGDSGVDDANVDTTLANEGAEPDVGVLAGILTDGLIGALGGFVGTSLMTVVFLVGASVGAFEMSSFGTTAELIGLDAVLGSEMVLAAGYLIFLGGGMTTWPLLFASIGSYLPGDRYATAGVAYGFVLWTGFVLAFNVGYSGLSLALYVVISLVAHLVYGFSMGSVFDYLGDRPDTLV</sequence>
<organism evidence="2 3">
    <name type="scientific">Haloglomus irregulare</name>
    <dbReference type="NCBI Taxonomy" id="2234134"/>
    <lineage>
        <taxon>Archaea</taxon>
        <taxon>Methanobacteriati</taxon>
        <taxon>Methanobacteriota</taxon>
        <taxon>Stenosarchaea group</taxon>
        <taxon>Halobacteria</taxon>
        <taxon>Halobacteriales</taxon>
        <taxon>Natronomonadaceae</taxon>
        <taxon>Haloglomus</taxon>
    </lineage>
</organism>
<dbReference type="EMBL" id="QMDX01000001">
    <property type="protein sequence ID" value="TSD15822.1"/>
    <property type="molecule type" value="Genomic_DNA"/>
</dbReference>
<comment type="caution">
    <text evidence="2">The sequence shown here is derived from an EMBL/GenBank/DDBJ whole genome shotgun (WGS) entry which is preliminary data.</text>
</comment>
<gene>
    <name evidence="2" type="ORF">DP107_01170</name>
</gene>
<dbReference type="InterPro" id="IPR046739">
    <property type="entry name" value="DUF6789"/>
</dbReference>
<reference evidence="2 3" key="1">
    <citation type="submission" date="2018-06" db="EMBL/GenBank/DDBJ databases">
        <title>Natronomonas sp. F16-60 a new haloarchaeon isolated from a solar saltern of Isla Cristina, Huelva, Spain.</title>
        <authorList>
            <person name="Duran-Viseras A."/>
            <person name="Sanchez-Porro C."/>
            <person name="Ventosa A."/>
        </authorList>
    </citation>
    <scope>NUCLEOTIDE SEQUENCE [LARGE SCALE GENOMIC DNA]</scope>
    <source>
        <strain evidence="2 3">F16-60</strain>
    </source>
</reference>
<evidence type="ECO:0000256" key="1">
    <source>
        <dbReference type="SAM" id="Phobius"/>
    </source>
</evidence>
<dbReference type="RefSeq" id="WP_144260297.1">
    <property type="nucleotide sequence ID" value="NZ_QMDX01000001.1"/>
</dbReference>
<dbReference type="AlphaFoldDB" id="A0A554NEK2"/>
<keyword evidence="1" id="KW-0812">Transmembrane</keyword>
<feature type="transmembrane region" description="Helical" evidence="1">
    <location>
        <begin position="118"/>
        <end position="139"/>
    </location>
</feature>
<keyword evidence="1" id="KW-0472">Membrane</keyword>
<evidence type="ECO:0000313" key="2">
    <source>
        <dbReference type="EMBL" id="TSD15822.1"/>
    </source>
</evidence>
<feature type="transmembrane region" description="Helical" evidence="1">
    <location>
        <begin position="37"/>
        <end position="63"/>
    </location>
</feature>